<proteinExistence type="predicted"/>
<evidence type="ECO:0000313" key="1">
    <source>
        <dbReference type="EMBL" id="KAG5607825.1"/>
    </source>
</evidence>
<organism evidence="1 2">
    <name type="scientific">Solanum commersonii</name>
    <name type="common">Commerson's wild potato</name>
    <name type="synonym">Commerson's nightshade</name>
    <dbReference type="NCBI Taxonomy" id="4109"/>
    <lineage>
        <taxon>Eukaryota</taxon>
        <taxon>Viridiplantae</taxon>
        <taxon>Streptophyta</taxon>
        <taxon>Embryophyta</taxon>
        <taxon>Tracheophyta</taxon>
        <taxon>Spermatophyta</taxon>
        <taxon>Magnoliopsida</taxon>
        <taxon>eudicotyledons</taxon>
        <taxon>Gunneridae</taxon>
        <taxon>Pentapetalae</taxon>
        <taxon>asterids</taxon>
        <taxon>lamiids</taxon>
        <taxon>Solanales</taxon>
        <taxon>Solanaceae</taxon>
        <taxon>Solanoideae</taxon>
        <taxon>Solaneae</taxon>
        <taxon>Solanum</taxon>
    </lineage>
</organism>
<dbReference type="EMBL" id="JACXVP010000005">
    <property type="protein sequence ID" value="KAG5607825.1"/>
    <property type="molecule type" value="Genomic_DNA"/>
</dbReference>
<dbReference type="Proteomes" id="UP000824120">
    <property type="component" value="Chromosome 5"/>
</dbReference>
<dbReference type="AlphaFoldDB" id="A0A9J5Z4M8"/>
<sequence>MRWNQRKIACPNADSISRYLIWYRMAKRLLSVPMAILPPPEEMWTLTKTVEIFVYSFVTLLTYRPMREVFNSRFIDSIYLVWSASKDGTFSVEKCCSLLMKQTGYWDTSWPWKGIWRTNAPIKNSYTLFGIFLLYLGDFFDHASECEGIVGELAAPENA</sequence>
<evidence type="ECO:0000313" key="2">
    <source>
        <dbReference type="Proteomes" id="UP000824120"/>
    </source>
</evidence>
<comment type="caution">
    <text evidence="1">The sequence shown here is derived from an EMBL/GenBank/DDBJ whole genome shotgun (WGS) entry which is preliminary data.</text>
</comment>
<keyword evidence="2" id="KW-1185">Reference proteome</keyword>
<name>A0A9J5Z4M8_SOLCO</name>
<gene>
    <name evidence="1" type="ORF">H5410_029317</name>
</gene>
<accession>A0A9J5Z4M8</accession>
<reference evidence="1 2" key="1">
    <citation type="submission" date="2020-09" db="EMBL/GenBank/DDBJ databases">
        <title>De no assembly of potato wild relative species, Solanum commersonii.</title>
        <authorList>
            <person name="Cho K."/>
        </authorList>
    </citation>
    <scope>NUCLEOTIDE SEQUENCE [LARGE SCALE GENOMIC DNA]</scope>
    <source>
        <strain evidence="1">LZ3.2</strain>
        <tissue evidence="1">Leaf</tissue>
    </source>
</reference>
<protein>
    <submittedName>
        <fullName evidence="1">Uncharacterized protein</fullName>
    </submittedName>
</protein>